<dbReference type="Pfam" id="PF00496">
    <property type="entry name" value="SBP_bac_5"/>
    <property type="match status" value="1"/>
</dbReference>
<dbReference type="InterPro" id="IPR039424">
    <property type="entry name" value="SBP_5"/>
</dbReference>
<dbReference type="SUPFAM" id="SSF53850">
    <property type="entry name" value="Periplasmic binding protein-like II"/>
    <property type="match status" value="1"/>
</dbReference>
<gene>
    <name evidence="5" type="ORF">D5039_07370</name>
</gene>
<dbReference type="RefSeq" id="WP_265281610.1">
    <property type="nucleotide sequence ID" value="NZ_QZCW01000001.1"/>
</dbReference>
<dbReference type="InterPro" id="IPR030678">
    <property type="entry name" value="Peptide/Ni-bd"/>
</dbReference>
<dbReference type="Gene3D" id="3.40.190.10">
    <property type="entry name" value="Periplasmic binding protein-like II"/>
    <property type="match status" value="1"/>
</dbReference>
<evidence type="ECO:0000313" key="5">
    <source>
        <dbReference type="EMBL" id="MCW5320987.1"/>
    </source>
</evidence>
<dbReference type="InterPro" id="IPR000914">
    <property type="entry name" value="SBP_5_dom"/>
</dbReference>
<feature type="signal peptide" evidence="3">
    <location>
        <begin position="1"/>
        <end position="21"/>
    </location>
</feature>
<reference evidence="6" key="1">
    <citation type="submission" date="2023-07" db="EMBL/GenBank/DDBJ databases">
        <title>Verminephrobacter genomes.</title>
        <authorList>
            <person name="Lund M.B."/>
        </authorList>
    </citation>
    <scope>NUCLEOTIDE SEQUENCE [LARGE SCALE GENOMIC DNA]</scope>
    <source>
        <strain evidence="6">AtM5-05</strain>
    </source>
</reference>
<protein>
    <submittedName>
        <fullName evidence="5">ABC transporter substrate-binding protein</fullName>
    </submittedName>
</protein>
<comment type="caution">
    <text evidence="5">The sequence shown here is derived from an EMBL/GenBank/DDBJ whole genome shotgun (WGS) entry which is preliminary data.</text>
</comment>
<feature type="chain" id="PRO_5046979822" evidence="3">
    <location>
        <begin position="22"/>
        <end position="500"/>
    </location>
</feature>
<dbReference type="PROSITE" id="PS51257">
    <property type="entry name" value="PROKAR_LIPOPROTEIN"/>
    <property type="match status" value="1"/>
</dbReference>
<evidence type="ECO:0000256" key="1">
    <source>
        <dbReference type="ARBA" id="ARBA00005695"/>
    </source>
</evidence>
<dbReference type="Proteomes" id="UP001208935">
    <property type="component" value="Unassembled WGS sequence"/>
</dbReference>
<evidence type="ECO:0000256" key="3">
    <source>
        <dbReference type="SAM" id="SignalP"/>
    </source>
</evidence>
<keyword evidence="6" id="KW-1185">Reference proteome</keyword>
<dbReference type="PIRSF" id="PIRSF002741">
    <property type="entry name" value="MppA"/>
    <property type="match status" value="1"/>
</dbReference>
<dbReference type="PANTHER" id="PTHR30290:SF38">
    <property type="entry name" value="D,D-DIPEPTIDE-BINDING PERIPLASMIC PROTEIN DDPA-RELATED"/>
    <property type="match status" value="1"/>
</dbReference>
<proteinExistence type="inferred from homology"/>
<organism evidence="5 6">
    <name type="scientific">Verminephrobacter aporrectodeae subsp. tuberculatae</name>
    <dbReference type="NCBI Taxonomy" id="1110392"/>
    <lineage>
        <taxon>Bacteria</taxon>
        <taxon>Pseudomonadati</taxon>
        <taxon>Pseudomonadota</taxon>
        <taxon>Betaproteobacteria</taxon>
        <taxon>Burkholderiales</taxon>
        <taxon>Comamonadaceae</taxon>
        <taxon>Verminephrobacter</taxon>
    </lineage>
</organism>
<accession>A0ABT3KRP7</accession>
<dbReference type="Gene3D" id="3.90.76.10">
    <property type="entry name" value="Dipeptide-binding Protein, Domain 1"/>
    <property type="match status" value="1"/>
</dbReference>
<evidence type="ECO:0000256" key="2">
    <source>
        <dbReference type="ARBA" id="ARBA00022729"/>
    </source>
</evidence>
<dbReference type="CDD" id="cd08511">
    <property type="entry name" value="PBP2_NikA_DppA_OppA_like_5"/>
    <property type="match status" value="1"/>
</dbReference>
<comment type="similarity">
    <text evidence="1">Belongs to the bacterial solute-binding protein 5 family.</text>
</comment>
<feature type="domain" description="Solute-binding protein family 5" evidence="4">
    <location>
        <begin position="65"/>
        <end position="418"/>
    </location>
</feature>
<evidence type="ECO:0000313" key="6">
    <source>
        <dbReference type="Proteomes" id="UP001208935"/>
    </source>
</evidence>
<evidence type="ECO:0000259" key="4">
    <source>
        <dbReference type="Pfam" id="PF00496"/>
    </source>
</evidence>
<dbReference type="Gene3D" id="3.10.105.10">
    <property type="entry name" value="Dipeptide-binding Protein, Domain 3"/>
    <property type="match status" value="1"/>
</dbReference>
<dbReference type="EMBL" id="QZCW01000001">
    <property type="protein sequence ID" value="MCW5320987.1"/>
    <property type="molecule type" value="Genomic_DNA"/>
</dbReference>
<name>A0ABT3KRP7_9BURK</name>
<keyword evidence="2 3" id="KW-0732">Signal</keyword>
<sequence length="500" mass="54703">MRPFCFAMATAGMLVSSMACAQSSLRIGLQDDPDTLDPVRSRTFVGRIVLASLCNKLVEITPDLKIVPQLAQSWAWSGENKTLTFKLRGDALFHDGTPVTAAAVKANLDRARTLPDSNRKSELATVASVQAPNANTVVLQLSEPDASLLSQLSDRAGMMLSPATFAKDPGSRPVCSGPYQFKERVQNDRIVLEKFSKHWDAANYHFARLIFTPIPDATVRLSNLRAGDLDIIERVAPMDTKTVRDDKSLNLLPVTGLGFQAISVNLGNGAGANNPLAKDKRVRQALDLAIDREAINQIVGEGMLQPAHQPFPPESFAYNKAFEHTGRDPKKARALLKEAGFDRVKLEMTYGNNTTMQQVCELIQAMGAEAGFDISLRPAEFASLQSALARGDFVVGQSGWSGRVDPSGNVHQYVSCKGSLNDGRFCNADVDAALNSARAEPDEAKRRALYDKVLATLQAERPIIYLFYQPWIFGVQKKLTGFVPHPDGMIRLRAVSFTKK</sequence>
<dbReference type="PANTHER" id="PTHR30290">
    <property type="entry name" value="PERIPLASMIC BINDING COMPONENT OF ABC TRANSPORTER"/>
    <property type="match status" value="1"/>
</dbReference>